<dbReference type="EMBL" id="JALJOT010000011">
    <property type="protein sequence ID" value="KAK9905716.1"/>
    <property type="molecule type" value="Genomic_DNA"/>
</dbReference>
<name>A0ABR2YHV9_9CHLO</name>
<dbReference type="Proteomes" id="UP001491310">
    <property type="component" value="Unassembled WGS sequence"/>
</dbReference>
<keyword evidence="4" id="KW-1185">Reference proteome</keyword>
<feature type="coiled-coil region" evidence="1">
    <location>
        <begin position="147"/>
        <end position="181"/>
    </location>
</feature>
<proteinExistence type="predicted"/>
<evidence type="ECO:0000313" key="3">
    <source>
        <dbReference type="EMBL" id="KAK9905716.1"/>
    </source>
</evidence>
<sequence length="255" mass="28121">MMASQEEAQDVRLTDSINFEGGGLLPATWPADRFAKLLLKKQDGLLSSTCLDPSPTSVNSPSGSIAAYHEPSQVEECVRGHMTLLAGELQKILQHVTDELATEVNREQQHLILMQDQVDKLSTMLLRELLDMSKKAEQEKTQRSCVQRATREALDELAARVEEQSRQLEQQNSQMEAVQGRLADLEAPLIVRIFRGIWRMFFGRGGSGGTGGRGKADAEKKAAAKSGAMEEPLAEERAAFMTPGQRRASREADAE</sequence>
<reference evidence="3 4" key="1">
    <citation type="journal article" date="2024" name="Nat. Commun.">
        <title>Phylogenomics reveals the evolutionary origins of lichenization in chlorophyte algae.</title>
        <authorList>
            <person name="Puginier C."/>
            <person name="Libourel C."/>
            <person name="Otte J."/>
            <person name="Skaloud P."/>
            <person name="Haon M."/>
            <person name="Grisel S."/>
            <person name="Petersen M."/>
            <person name="Berrin J.G."/>
            <person name="Delaux P.M."/>
            <person name="Dal Grande F."/>
            <person name="Keller J."/>
        </authorList>
    </citation>
    <scope>NUCLEOTIDE SEQUENCE [LARGE SCALE GENOMIC DNA]</scope>
    <source>
        <strain evidence="3 4">SAG 216-7</strain>
    </source>
</reference>
<protein>
    <submittedName>
        <fullName evidence="3">Uncharacterized protein</fullName>
    </submittedName>
</protein>
<gene>
    <name evidence="3" type="ORF">WJX75_005040</name>
</gene>
<evidence type="ECO:0000256" key="2">
    <source>
        <dbReference type="SAM" id="MobiDB-lite"/>
    </source>
</evidence>
<evidence type="ECO:0000313" key="4">
    <source>
        <dbReference type="Proteomes" id="UP001491310"/>
    </source>
</evidence>
<organism evidence="3 4">
    <name type="scientific">Coccomyxa subellipsoidea</name>
    <dbReference type="NCBI Taxonomy" id="248742"/>
    <lineage>
        <taxon>Eukaryota</taxon>
        <taxon>Viridiplantae</taxon>
        <taxon>Chlorophyta</taxon>
        <taxon>core chlorophytes</taxon>
        <taxon>Trebouxiophyceae</taxon>
        <taxon>Trebouxiophyceae incertae sedis</taxon>
        <taxon>Coccomyxaceae</taxon>
        <taxon>Coccomyxa</taxon>
    </lineage>
</organism>
<accession>A0ABR2YHV9</accession>
<feature type="region of interest" description="Disordered" evidence="2">
    <location>
        <begin position="207"/>
        <end position="255"/>
    </location>
</feature>
<comment type="caution">
    <text evidence="3">The sequence shown here is derived from an EMBL/GenBank/DDBJ whole genome shotgun (WGS) entry which is preliminary data.</text>
</comment>
<keyword evidence="1" id="KW-0175">Coiled coil</keyword>
<evidence type="ECO:0000256" key="1">
    <source>
        <dbReference type="SAM" id="Coils"/>
    </source>
</evidence>